<dbReference type="InterPro" id="IPR013324">
    <property type="entry name" value="RNA_pol_sigma_r3/r4-like"/>
</dbReference>
<feature type="domain" description="RNA polymerase sigma factor 70 region 4 type 2" evidence="6">
    <location>
        <begin position="125"/>
        <end position="177"/>
    </location>
</feature>
<evidence type="ECO:0000256" key="1">
    <source>
        <dbReference type="ARBA" id="ARBA00010641"/>
    </source>
</evidence>
<dbReference type="SUPFAM" id="SSF88946">
    <property type="entry name" value="Sigma2 domain of RNA polymerase sigma factors"/>
    <property type="match status" value="1"/>
</dbReference>
<dbReference type="RefSeq" id="WP_161636239.1">
    <property type="nucleotide sequence ID" value="NZ_BAMD01000012.1"/>
</dbReference>
<dbReference type="InterPro" id="IPR007627">
    <property type="entry name" value="RNA_pol_sigma70_r2"/>
</dbReference>
<evidence type="ECO:0000256" key="3">
    <source>
        <dbReference type="ARBA" id="ARBA00023082"/>
    </source>
</evidence>
<dbReference type="InterPro" id="IPR039425">
    <property type="entry name" value="RNA_pol_sigma-70-like"/>
</dbReference>
<dbReference type="eggNOG" id="COG1595">
    <property type="taxonomic scope" value="Bacteria"/>
</dbReference>
<keyword evidence="3" id="KW-0731">Sigma factor</keyword>
<dbReference type="Pfam" id="PF08281">
    <property type="entry name" value="Sigma70_r4_2"/>
    <property type="match status" value="1"/>
</dbReference>
<dbReference type="PANTHER" id="PTHR43133:SF46">
    <property type="entry name" value="RNA POLYMERASE SIGMA-70 FACTOR ECF SUBFAMILY"/>
    <property type="match status" value="1"/>
</dbReference>
<dbReference type="InterPro" id="IPR014327">
    <property type="entry name" value="RNA_pol_sigma70_bacteroid"/>
</dbReference>
<dbReference type="EMBL" id="BAMD01000012">
    <property type="protein sequence ID" value="GAF02723.1"/>
    <property type="molecule type" value="Genomic_DNA"/>
</dbReference>
<dbReference type="NCBIfam" id="TIGR02937">
    <property type="entry name" value="sigma70-ECF"/>
    <property type="match status" value="1"/>
</dbReference>
<keyword evidence="2" id="KW-0805">Transcription regulation</keyword>
<dbReference type="Proteomes" id="UP000019402">
    <property type="component" value="Unassembled WGS sequence"/>
</dbReference>
<dbReference type="PANTHER" id="PTHR43133">
    <property type="entry name" value="RNA POLYMERASE ECF-TYPE SIGMA FACTO"/>
    <property type="match status" value="1"/>
</dbReference>
<dbReference type="AlphaFoldDB" id="W7Y597"/>
<name>W7Y597_9BACT</name>
<evidence type="ECO:0000259" key="6">
    <source>
        <dbReference type="Pfam" id="PF08281"/>
    </source>
</evidence>
<dbReference type="InterPro" id="IPR014284">
    <property type="entry name" value="RNA_pol_sigma-70_dom"/>
</dbReference>
<dbReference type="NCBIfam" id="TIGR02985">
    <property type="entry name" value="Sig70_bacteroi1"/>
    <property type="match status" value="1"/>
</dbReference>
<sequence>MEVLIDDRQFNVSQEDLNGLRKGDRKIFENIFSEYYERLVRFAEGYVFDHQVSEDVVQDFFVWLWENRKSLLLRTSLKTYFFTAVRNRCFDYLKSRKVKDKYRLMCIQAVINISDEEIDNSHSLQQLREAIDKLPPEMSKVFKARYYKQLKIEEVAAELEISVSTVKTQLARGKRKLRVLIPDCALLFLL</sequence>
<proteinExistence type="inferred from homology"/>
<dbReference type="CDD" id="cd06171">
    <property type="entry name" value="Sigma70_r4"/>
    <property type="match status" value="1"/>
</dbReference>
<reference evidence="7 8" key="1">
    <citation type="journal article" date="2014" name="Genome Announc.">
        <title>Draft Genome Sequence of Cytophaga fermentans JCM 21142T, a Facultative Anaerobe Isolated from Marine Mud.</title>
        <authorList>
            <person name="Starns D."/>
            <person name="Oshima K."/>
            <person name="Suda W."/>
            <person name="Iino T."/>
            <person name="Yuki M."/>
            <person name="Inoue J."/>
            <person name="Kitamura K."/>
            <person name="Iida T."/>
            <person name="Darby A."/>
            <person name="Hattori M."/>
            <person name="Ohkuma M."/>
        </authorList>
    </citation>
    <scope>NUCLEOTIDE SEQUENCE [LARGE SCALE GENOMIC DNA]</scope>
    <source>
        <strain evidence="7 8">JCM 21142</strain>
    </source>
</reference>
<evidence type="ECO:0000256" key="2">
    <source>
        <dbReference type="ARBA" id="ARBA00023015"/>
    </source>
</evidence>
<dbReference type="GO" id="GO:0006352">
    <property type="term" value="P:DNA-templated transcription initiation"/>
    <property type="evidence" value="ECO:0007669"/>
    <property type="project" value="InterPro"/>
</dbReference>
<keyword evidence="8" id="KW-1185">Reference proteome</keyword>
<gene>
    <name evidence="7" type="ORF">JCM21142_31364</name>
</gene>
<comment type="caution">
    <text evidence="7">The sequence shown here is derived from an EMBL/GenBank/DDBJ whole genome shotgun (WGS) entry which is preliminary data.</text>
</comment>
<evidence type="ECO:0000313" key="8">
    <source>
        <dbReference type="Proteomes" id="UP000019402"/>
    </source>
</evidence>
<evidence type="ECO:0000256" key="4">
    <source>
        <dbReference type="ARBA" id="ARBA00023163"/>
    </source>
</evidence>
<organism evidence="7 8">
    <name type="scientific">Saccharicrinis fermentans DSM 9555 = JCM 21142</name>
    <dbReference type="NCBI Taxonomy" id="869213"/>
    <lineage>
        <taxon>Bacteria</taxon>
        <taxon>Pseudomonadati</taxon>
        <taxon>Bacteroidota</taxon>
        <taxon>Bacteroidia</taxon>
        <taxon>Marinilabiliales</taxon>
        <taxon>Marinilabiliaceae</taxon>
        <taxon>Saccharicrinis</taxon>
    </lineage>
</organism>
<dbReference type="InterPro" id="IPR013325">
    <property type="entry name" value="RNA_pol_sigma_r2"/>
</dbReference>
<dbReference type="STRING" id="869213.GCA_000517085_01797"/>
<dbReference type="InterPro" id="IPR036388">
    <property type="entry name" value="WH-like_DNA-bd_sf"/>
</dbReference>
<dbReference type="Gene3D" id="1.10.10.10">
    <property type="entry name" value="Winged helix-like DNA-binding domain superfamily/Winged helix DNA-binding domain"/>
    <property type="match status" value="1"/>
</dbReference>
<dbReference type="SUPFAM" id="SSF88659">
    <property type="entry name" value="Sigma3 and sigma4 domains of RNA polymerase sigma factors"/>
    <property type="match status" value="1"/>
</dbReference>
<keyword evidence="4" id="KW-0804">Transcription</keyword>
<dbReference type="Gene3D" id="1.10.1740.10">
    <property type="match status" value="1"/>
</dbReference>
<dbReference type="GO" id="GO:0003677">
    <property type="term" value="F:DNA binding"/>
    <property type="evidence" value="ECO:0007669"/>
    <property type="project" value="InterPro"/>
</dbReference>
<comment type="similarity">
    <text evidence="1">Belongs to the sigma-70 factor family. ECF subfamily.</text>
</comment>
<feature type="domain" description="RNA polymerase sigma-70 region 2" evidence="5">
    <location>
        <begin position="32"/>
        <end position="97"/>
    </location>
</feature>
<dbReference type="GO" id="GO:0016987">
    <property type="term" value="F:sigma factor activity"/>
    <property type="evidence" value="ECO:0007669"/>
    <property type="project" value="UniProtKB-KW"/>
</dbReference>
<dbReference type="Pfam" id="PF04542">
    <property type="entry name" value="Sigma70_r2"/>
    <property type="match status" value="1"/>
</dbReference>
<evidence type="ECO:0000313" key="7">
    <source>
        <dbReference type="EMBL" id="GAF02723.1"/>
    </source>
</evidence>
<protein>
    <submittedName>
        <fullName evidence="7">RNA polymerase sigma factor SigV</fullName>
    </submittedName>
</protein>
<dbReference type="OrthoDB" id="1120819at2"/>
<evidence type="ECO:0000259" key="5">
    <source>
        <dbReference type="Pfam" id="PF04542"/>
    </source>
</evidence>
<dbReference type="InterPro" id="IPR013249">
    <property type="entry name" value="RNA_pol_sigma70_r4_t2"/>
</dbReference>
<accession>W7Y597</accession>